<dbReference type="FunCoup" id="A0A1S3JTE5">
    <property type="interactions" value="43"/>
</dbReference>
<organism evidence="4 5">
    <name type="scientific">Lingula anatina</name>
    <name type="common">Brachiopod</name>
    <name type="synonym">Lingula unguis</name>
    <dbReference type="NCBI Taxonomy" id="7574"/>
    <lineage>
        <taxon>Eukaryota</taxon>
        <taxon>Metazoa</taxon>
        <taxon>Spiralia</taxon>
        <taxon>Lophotrochozoa</taxon>
        <taxon>Brachiopoda</taxon>
        <taxon>Linguliformea</taxon>
        <taxon>Lingulata</taxon>
        <taxon>Lingulida</taxon>
        <taxon>Linguloidea</taxon>
        <taxon>Lingulidae</taxon>
        <taxon>Lingula</taxon>
    </lineage>
</organism>
<dbReference type="InterPro" id="IPR036056">
    <property type="entry name" value="Fibrinogen-like_C"/>
</dbReference>
<dbReference type="InParanoid" id="A0A1S3JTE5"/>
<keyword evidence="2" id="KW-0732">Signal</keyword>
<feature type="chain" id="PRO_5010215537" evidence="2">
    <location>
        <begin position="22"/>
        <end position="332"/>
    </location>
</feature>
<dbReference type="NCBIfam" id="NF040941">
    <property type="entry name" value="GGGWT_bact"/>
    <property type="match status" value="1"/>
</dbReference>
<evidence type="ECO:0000259" key="3">
    <source>
        <dbReference type="PROSITE" id="PS51406"/>
    </source>
</evidence>
<dbReference type="Proteomes" id="UP000085678">
    <property type="component" value="Unplaced"/>
</dbReference>
<dbReference type="GeneID" id="106175755"/>
<dbReference type="GO" id="GO:0005615">
    <property type="term" value="C:extracellular space"/>
    <property type="evidence" value="ECO:0007669"/>
    <property type="project" value="TreeGrafter"/>
</dbReference>
<dbReference type="PANTHER" id="PTHR19143">
    <property type="entry name" value="FIBRINOGEN/TENASCIN/ANGIOPOEITIN"/>
    <property type="match status" value="1"/>
</dbReference>
<dbReference type="InterPro" id="IPR002181">
    <property type="entry name" value="Fibrinogen_a/b/g_C_dom"/>
</dbReference>
<name>A0A1S3JTE5_LINAN</name>
<reference evidence="5" key="1">
    <citation type="submission" date="2025-08" db="UniProtKB">
        <authorList>
            <consortium name="RefSeq"/>
        </authorList>
    </citation>
    <scope>IDENTIFICATION</scope>
    <source>
        <tissue evidence="5">Gonads</tissue>
    </source>
</reference>
<evidence type="ECO:0000313" key="5">
    <source>
        <dbReference type="RefSeq" id="XP_013413339.1"/>
    </source>
</evidence>
<dbReference type="KEGG" id="lak:106175755"/>
<dbReference type="FunFam" id="3.90.215.10:FF:000001">
    <property type="entry name" value="Tenascin isoform 1"/>
    <property type="match status" value="1"/>
</dbReference>
<sequence length="332" mass="38433">MSPYCLTLLLLLVTWLGGTPAQSQSRSTCASMEFRKLSPELQNEHTCLLLEQIKQEMQQDKEDRQNLFRSILGVLTAVEKKLGIVKDMAKEQFAKDSAKALFYIPRDLPLKLDCMDLLRTGKIHKSGVYPLRMDNGEINLVRCDMDSEGGGWTVIQRRADGSVNFTRFWNEYKEGFGDPNTEFWLGLEKIHRMTNGKQYGLRIDMWDWEGNKAYAFYEKFVVDSEEYNYRLHASGYHGTAGDSINTYHDNVMFSTPDSDNDDWYGHCAKKDASGWWFKDCSYASLNGQYNEGGRSRIGPDGLFSGIHWYHWKEDYTYSLKQVEMKIKPIKDF</sequence>
<dbReference type="Pfam" id="PF00147">
    <property type="entry name" value="Fibrinogen_C"/>
    <property type="match status" value="1"/>
</dbReference>
<dbReference type="OrthoDB" id="10050215at2759"/>
<dbReference type="PROSITE" id="PS00514">
    <property type="entry name" value="FIBRINOGEN_C_1"/>
    <property type="match status" value="1"/>
</dbReference>
<keyword evidence="1" id="KW-1015">Disulfide bond</keyword>
<dbReference type="InterPro" id="IPR014716">
    <property type="entry name" value="Fibrinogen_a/b/g_C_1"/>
</dbReference>
<dbReference type="InterPro" id="IPR020837">
    <property type="entry name" value="Fibrinogen_CS"/>
</dbReference>
<dbReference type="InterPro" id="IPR050373">
    <property type="entry name" value="Fibrinogen_C-term_domain"/>
</dbReference>
<feature type="signal peptide" evidence="2">
    <location>
        <begin position="1"/>
        <end position="21"/>
    </location>
</feature>
<evidence type="ECO:0000313" key="4">
    <source>
        <dbReference type="Proteomes" id="UP000085678"/>
    </source>
</evidence>
<accession>A0A1S3JTE5</accession>
<protein>
    <submittedName>
        <fullName evidence="5">Angiopoietin-2</fullName>
    </submittedName>
</protein>
<dbReference type="RefSeq" id="XP_013413339.1">
    <property type="nucleotide sequence ID" value="XM_013557885.1"/>
</dbReference>
<dbReference type="PROSITE" id="PS51406">
    <property type="entry name" value="FIBRINOGEN_C_2"/>
    <property type="match status" value="1"/>
</dbReference>
<evidence type="ECO:0000256" key="2">
    <source>
        <dbReference type="SAM" id="SignalP"/>
    </source>
</evidence>
<dbReference type="AlphaFoldDB" id="A0A1S3JTE5"/>
<feature type="domain" description="Fibrinogen C-terminal" evidence="3">
    <location>
        <begin position="105"/>
        <end position="330"/>
    </location>
</feature>
<dbReference type="CDD" id="cd00087">
    <property type="entry name" value="FReD"/>
    <property type="match status" value="1"/>
</dbReference>
<gene>
    <name evidence="5" type="primary">LOC106175755</name>
</gene>
<dbReference type="SUPFAM" id="SSF56496">
    <property type="entry name" value="Fibrinogen C-terminal domain-like"/>
    <property type="match status" value="1"/>
</dbReference>
<dbReference type="SMART" id="SM00186">
    <property type="entry name" value="FBG"/>
    <property type="match status" value="1"/>
</dbReference>
<dbReference type="Gene3D" id="3.90.215.10">
    <property type="entry name" value="Gamma Fibrinogen, chain A, domain 1"/>
    <property type="match status" value="1"/>
</dbReference>
<keyword evidence="4" id="KW-1185">Reference proteome</keyword>
<proteinExistence type="predicted"/>
<evidence type="ECO:0000256" key="1">
    <source>
        <dbReference type="ARBA" id="ARBA00023157"/>
    </source>
</evidence>